<evidence type="ECO:0000313" key="2">
    <source>
        <dbReference type="Proteomes" id="UP000273158"/>
    </source>
</evidence>
<protein>
    <submittedName>
        <fullName evidence="1">Uncharacterized protein</fullName>
    </submittedName>
</protein>
<evidence type="ECO:0000313" key="1">
    <source>
        <dbReference type="EMBL" id="RLK52093.1"/>
    </source>
</evidence>
<dbReference type="Proteomes" id="UP000273158">
    <property type="component" value="Unassembled WGS sequence"/>
</dbReference>
<accession>A0A498C980</accession>
<name>A0A498C980_9MICO</name>
<keyword evidence="2" id="KW-1185">Reference proteome</keyword>
<organism evidence="1 2">
    <name type="scientific">Microbacterium telephonicum</name>
    <dbReference type="NCBI Taxonomy" id="1714841"/>
    <lineage>
        <taxon>Bacteria</taxon>
        <taxon>Bacillati</taxon>
        <taxon>Actinomycetota</taxon>
        <taxon>Actinomycetes</taxon>
        <taxon>Micrococcales</taxon>
        <taxon>Microbacteriaceae</taxon>
        <taxon>Microbacterium</taxon>
    </lineage>
</organism>
<dbReference type="RefSeq" id="WP_241965027.1">
    <property type="nucleotide sequence ID" value="NZ_RCDB01000001.1"/>
</dbReference>
<dbReference type="AlphaFoldDB" id="A0A498C980"/>
<comment type="caution">
    <text evidence="1">The sequence shown here is derived from an EMBL/GenBank/DDBJ whole genome shotgun (WGS) entry which is preliminary data.</text>
</comment>
<sequence>MPSPFGVNGAKPLSKRHFHFTFGNDLTRAESDLEWERSAVNSYNRVFFEGVTRTHRIVSQDGWEEVADYALTWATSHAAAAPVA</sequence>
<gene>
    <name evidence="1" type="ORF">C7474_0019</name>
</gene>
<dbReference type="EMBL" id="RCDB01000001">
    <property type="protein sequence ID" value="RLK52093.1"/>
    <property type="molecule type" value="Genomic_DNA"/>
</dbReference>
<proteinExistence type="predicted"/>
<reference evidence="1 2" key="1">
    <citation type="journal article" date="2015" name="Stand. Genomic Sci.">
        <title>Genomic Encyclopedia of Bacterial and Archaeal Type Strains, Phase III: the genomes of soil and plant-associated and newly described type strains.</title>
        <authorList>
            <person name="Whitman W.B."/>
            <person name="Woyke T."/>
            <person name="Klenk H.P."/>
            <person name="Zhou Y."/>
            <person name="Lilburn T.G."/>
            <person name="Beck B.J."/>
            <person name="De Vos P."/>
            <person name="Vandamme P."/>
            <person name="Eisen J.A."/>
            <person name="Garrity G."/>
            <person name="Hugenholtz P."/>
            <person name="Kyrpides N.C."/>
        </authorList>
    </citation>
    <scope>NUCLEOTIDE SEQUENCE [LARGE SCALE GENOMIC DNA]</scope>
    <source>
        <strain evidence="1 2">S2T63</strain>
    </source>
</reference>